<dbReference type="OrthoDB" id="2595178at2759"/>
<dbReference type="InterPro" id="IPR032675">
    <property type="entry name" value="LRR_dom_sf"/>
</dbReference>
<sequence>MATTTATLTTTTRKSTHTTYPESDKVLLRARPYARYAGSFVLVPLLPKPTPLAPLPAEVWRKVITMVIESDSDSYRKYSLDTADQVKASQKGVWSKWNLALVCKELKNTALPILYAHCDISTIQSLKTFTAHLSSSEQKWDSIRRIPYSTPGRWVQTLNLSELEVASQSESYAVDALLTTLFPLLPFLVRLELSLSLQLSRRAMLALGLRDGAQNLRSLTGVKYDVSVVLSGEDPLTELVSCCSRLEELEVVGLGMDEVDALILANAIAGDTPTPRYTYALRPMTAPLCLPFLHSLTLLAMPTSPLLFRLIHSELPALHSVVITPYGESPAPHCLVAEFLSVHGQSIRSLVLHTPKSWPTVRFSPPAALLRLLPNLLALSLESTRLVLDAPLKEGFRTGYPLSSIWVSRPTPGVRDELLRLLPDLPNLREVRVRDVRWAKSGISPRAREAGFQGEMYTWRRLLAPRGVRVLDANGCDGAGL</sequence>
<evidence type="ECO:0008006" key="3">
    <source>
        <dbReference type="Google" id="ProtNLM"/>
    </source>
</evidence>
<gene>
    <name evidence="1" type="ORF">EW145_g897</name>
</gene>
<dbReference type="AlphaFoldDB" id="A0A4S4LM13"/>
<organism evidence="1 2">
    <name type="scientific">Phellinidium pouzarii</name>
    <dbReference type="NCBI Taxonomy" id="167371"/>
    <lineage>
        <taxon>Eukaryota</taxon>
        <taxon>Fungi</taxon>
        <taxon>Dikarya</taxon>
        <taxon>Basidiomycota</taxon>
        <taxon>Agaricomycotina</taxon>
        <taxon>Agaricomycetes</taxon>
        <taxon>Hymenochaetales</taxon>
        <taxon>Hymenochaetaceae</taxon>
        <taxon>Phellinidium</taxon>
    </lineage>
</organism>
<name>A0A4S4LM13_9AGAM</name>
<reference evidence="1 2" key="1">
    <citation type="submission" date="2019-02" db="EMBL/GenBank/DDBJ databases">
        <title>Genome sequencing of the rare red list fungi Phellinidium pouzarii.</title>
        <authorList>
            <person name="Buettner E."/>
            <person name="Kellner H."/>
        </authorList>
    </citation>
    <scope>NUCLEOTIDE SEQUENCE [LARGE SCALE GENOMIC DNA]</scope>
    <source>
        <strain evidence="1 2">DSM 108285</strain>
    </source>
</reference>
<keyword evidence="2" id="KW-1185">Reference proteome</keyword>
<dbReference type="Proteomes" id="UP000308199">
    <property type="component" value="Unassembled WGS sequence"/>
</dbReference>
<evidence type="ECO:0000313" key="2">
    <source>
        <dbReference type="Proteomes" id="UP000308199"/>
    </source>
</evidence>
<comment type="caution">
    <text evidence="1">The sequence shown here is derived from an EMBL/GenBank/DDBJ whole genome shotgun (WGS) entry which is preliminary data.</text>
</comment>
<evidence type="ECO:0000313" key="1">
    <source>
        <dbReference type="EMBL" id="THH11050.1"/>
    </source>
</evidence>
<accession>A0A4S4LM13</accession>
<protein>
    <recommendedName>
        <fullName evidence="3">F-box domain-containing protein</fullName>
    </recommendedName>
</protein>
<proteinExistence type="predicted"/>
<dbReference type="Gene3D" id="3.80.10.10">
    <property type="entry name" value="Ribonuclease Inhibitor"/>
    <property type="match status" value="1"/>
</dbReference>
<dbReference type="EMBL" id="SGPK01000021">
    <property type="protein sequence ID" value="THH11050.1"/>
    <property type="molecule type" value="Genomic_DNA"/>
</dbReference>
<dbReference type="SUPFAM" id="SSF52047">
    <property type="entry name" value="RNI-like"/>
    <property type="match status" value="1"/>
</dbReference>